<feature type="compositionally biased region" description="Pro residues" evidence="7">
    <location>
        <begin position="423"/>
        <end position="435"/>
    </location>
</feature>
<evidence type="ECO:0000256" key="3">
    <source>
        <dbReference type="ARBA" id="ARBA00022530"/>
    </source>
</evidence>
<feature type="compositionally biased region" description="Gly residues" evidence="7">
    <location>
        <begin position="1004"/>
        <end position="1013"/>
    </location>
</feature>
<dbReference type="GO" id="GO:0031012">
    <property type="term" value="C:extracellular matrix"/>
    <property type="evidence" value="ECO:0007669"/>
    <property type="project" value="TreeGrafter"/>
</dbReference>
<keyword evidence="6 9" id="KW-0176">Collagen</keyword>
<dbReference type="SMART" id="SM00038">
    <property type="entry name" value="COLFI"/>
    <property type="match status" value="1"/>
</dbReference>
<organism evidence="9 10">
    <name type="scientific">Silurus asotus</name>
    <name type="common">Amur catfish</name>
    <name type="synonym">Parasilurus asotus</name>
    <dbReference type="NCBI Taxonomy" id="30991"/>
    <lineage>
        <taxon>Eukaryota</taxon>
        <taxon>Metazoa</taxon>
        <taxon>Chordata</taxon>
        <taxon>Craniata</taxon>
        <taxon>Vertebrata</taxon>
        <taxon>Euteleostomi</taxon>
        <taxon>Actinopterygii</taxon>
        <taxon>Neopterygii</taxon>
        <taxon>Teleostei</taxon>
        <taxon>Ostariophysi</taxon>
        <taxon>Siluriformes</taxon>
        <taxon>Siluridae</taxon>
        <taxon>Silurus</taxon>
    </lineage>
</organism>
<keyword evidence="2" id="KW-0964">Secreted</keyword>
<gene>
    <name evidence="9" type="ORF">C0J50_6248</name>
</gene>
<feature type="compositionally biased region" description="Low complexity" evidence="7">
    <location>
        <begin position="772"/>
        <end position="788"/>
    </location>
</feature>
<feature type="compositionally biased region" description="Basic and acidic residues" evidence="7">
    <location>
        <begin position="898"/>
        <end position="911"/>
    </location>
</feature>
<dbReference type="Gene3D" id="2.60.120.1000">
    <property type="match status" value="2"/>
</dbReference>
<keyword evidence="5" id="KW-0677">Repeat</keyword>
<feature type="compositionally biased region" description="Low complexity" evidence="7">
    <location>
        <begin position="712"/>
        <end position="733"/>
    </location>
</feature>
<dbReference type="PANTHER" id="PTHR24023">
    <property type="entry name" value="COLLAGEN ALPHA"/>
    <property type="match status" value="1"/>
</dbReference>
<dbReference type="Gene3D" id="2.60.120.200">
    <property type="match status" value="1"/>
</dbReference>
<feature type="compositionally biased region" description="Low complexity" evidence="7">
    <location>
        <begin position="606"/>
        <end position="615"/>
    </location>
</feature>
<dbReference type="GO" id="GO:0005201">
    <property type="term" value="F:extracellular matrix structural constituent"/>
    <property type="evidence" value="ECO:0007669"/>
    <property type="project" value="InterPro"/>
</dbReference>
<sequence length="1266" mass="131696">MPKTWLGLFYAVDDVLEDACVDLILQLGLSSRRDVTHSSWTMTSPPLISSLSSLSILPGGVGVTLDRNAMIEAPVASVLPAGVANEFSLIVSLNSKRATNAFLFSVRDGLDRLQFGLQLLPDRVVVYTGDKATVYFSYAAQDGRWHSFAVAVRPRSVSFFAQCGGLQYSEETLTRPRMVVSNGRVAIGRMSSRAAQFEGSLCQLEIYPSAQVAAHYCDYVKKNCRLADTFRSPFPSTLPSLTSSVTPSTPSETHTQNPTNSTLRNFLEKMNSTTASVWNTLRSSTARTAGPPLNPFRSTYSPEATIRTPLSESRPYEENNTEDHRQLGRPRATRATPNRNPKPRKNQQSKDNGSQRPELSEHQVKLNGVTLYRQQGYNNQLERLEEYGEERTYDSGVYGYDYGLEDGDYFLDYDGFDGLKGDPGPPGSPGPPGLPGPAGKRGPRIPAVAPEQQERVDGGQAMKGEQGERGPPGPPGYKGVAGSMGAAGIPGPPGPRGKPGPMGFPGDIGAPGPNGPPGPKGDEGPLGPPGGPGPIGEVGDQGNVGKSGPPGDRGPAGPLGPPGEKGSMGLTGLRGTPGVPGTKGRRGPRGADGPPGEPGPEGIKGKAGSPGKRGSPGPPVCPHITPSFHPVFVFWRLEDTRMSLVLVLDPQRPLVLQMEKLNLMYMMRFEITQTYWVFSALTSKCRLIMGVAGPLGSSGERGPHGEPGLPGPEGEQGPAGEPGAKGEIGPAGAEGEKGQEGVRGEQGDRGAMGETGERSDAGDPGPPGPPGEAGTKGFPGPEGKQGPPGKRGRQGKKGDQGPAGQPGEMGSSGETGQEGERGLKGARGTRGPAGHVGKPGPPGPPGPKGEKGHVGKPGPPGPPGPKGEKGHRGVTGVEGRAGLPGPRGELGLPGAIGDRGDAGRQGERGLTGDRGPAGAKGLQGAPGDQGKKGNPGVKGQPGEVGDPGFLGLQGFPGPKVCGPNGDLGFAGVPGARGSLGSQGLTGLVGPVGTMGPIGRPGPQGPKGGTGEMGPQGPRGSPGPRGLPGPPGPSSLSLFLSLSLSLSLSQNYQNAEASVSQQNVEVLRTLHYLSSVISDIKSPAGTRENPARFCKDLLNCKPTMADGMYWIDPNLGCTSDAIQVFCNFTAGGQTCLYPVDTDKVALGISKVQMKFLHLLSVEATQSISLHCYSEPGSTSIPSFSSSSSSSSVLFHGWNGQVVERSSIPHHHVLQDECGVRDGRWHRSRFLLHTQDPTLLPILDVQGFQAQSTGPEQRHLEVGHVCFL</sequence>
<accession>A0AAD5A3T7</accession>
<evidence type="ECO:0000313" key="9">
    <source>
        <dbReference type="EMBL" id="KAI5609246.1"/>
    </source>
</evidence>
<evidence type="ECO:0000256" key="4">
    <source>
        <dbReference type="ARBA" id="ARBA00022729"/>
    </source>
</evidence>
<dbReference type="InterPro" id="IPR008160">
    <property type="entry name" value="Collagen"/>
</dbReference>
<comment type="subcellular location">
    <subcellularLocation>
        <location evidence="1">Secreted</location>
    </subcellularLocation>
</comment>
<feature type="compositionally biased region" description="Low complexity" evidence="7">
    <location>
        <begin position="499"/>
        <end position="511"/>
    </location>
</feature>
<dbReference type="Pfam" id="PF01410">
    <property type="entry name" value="COLFI"/>
    <property type="match status" value="2"/>
</dbReference>
<feature type="compositionally biased region" description="Basic and acidic residues" evidence="7">
    <location>
        <begin position="314"/>
        <end position="326"/>
    </location>
</feature>
<feature type="domain" description="Fibrillar collagen NC1" evidence="8">
    <location>
        <begin position="1063"/>
        <end position="1266"/>
    </location>
</feature>
<keyword evidence="4" id="KW-0732">Signal</keyword>
<evidence type="ECO:0000256" key="1">
    <source>
        <dbReference type="ARBA" id="ARBA00004613"/>
    </source>
</evidence>
<dbReference type="InterPro" id="IPR050149">
    <property type="entry name" value="Collagen_superfamily"/>
</dbReference>
<dbReference type="EMBL" id="MU579904">
    <property type="protein sequence ID" value="KAI5609246.1"/>
    <property type="molecule type" value="Genomic_DNA"/>
</dbReference>
<dbReference type="InterPro" id="IPR013320">
    <property type="entry name" value="ConA-like_dom_sf"/>
</dbReference>
<proteinExistence type="predicted"/>
<evidence type="ECO:0000256" key="2">
    <source>
        <dbReference type="ARBA" id="ARBA00022525"/>
    </source>
</evidence>
<dbReference type="InterPro" id="IPR048287">
    <property type="entry name" value="TSPN-like_N"/>
</dbReference>
<evidence type="ECO:0000259" key="8">
    <source>
        <dbReference type="PROSITE" id="PS51461"/>
    </source>
</evidence>
<dbReference type="SMART" id="SM00210">
    <property type="entry name" value="TSPN"/>
    <property type="match status" value="1"/>
</dbReference>
<dbReference type="GO" id="GO:0005581">
    <property type="term" value="C:collagen trimer"/>
    <property type="evidence" value="ECO:0007669"/>
    <property type="project" value="UniProtKB-KW"/>
</dbReference>
<feature type="compositionally biased region" description="Low complexity" evidence="7">
    <location>
        <begin position="237"/>
        <end position="255"/>
    </location>
</feature>
<evidence type="ECO:0000256" key="5">
    <source>
        <dbReference type="ARBA" id="ARBA00022737"/>
    </source>
</evidence>
<name>A0AAD5A3T7_SILAS</name>
<keyword evidence="3" id="KW-0272">Extracellular matrix</keyword>
<dbReference type="AlphaFoldDB" id="A0AAD5A3T7"/>
<feature type="region of interest" description="Disordered" evidence="7">
    <location>
        <begin position="284"/>
        <end position="362"/>
    </location>
</feature>
<dbReference type="Proteomes" id="UP001205998">
    <property type="component" value="Unassembled WGS sequence"/>
</dbReference>
<feature type="compositionally biased region" description="Low complexity" evidence="7">
    <location>
        <begin position="1014"/>
        <end position="1023"/>
    </location>
</feature>
<feature type="region of interest" description="Disordered" evidence="7">
    <location>
        <begin position="695"/>
        <end position="947"/>
    </location>
</feature>
<feature type="region of interest" description="Disordered" evidence="7">
    <location>
        <begin position="237"/>
        <end position="261"/>
    </location>
</feature>
<feature type="region of interest" description="Disordered" evidence="7">
    <location>
        <begin position="994"/>
        <end position="1033"/>
    </location>
</feature>
<dbReference type="PROSITE" id="PS51461">
    <property type="entry name" value="NC1_FIB"/>
    <property type="match status" value="1"/>
</dbReference>
<feature type="compositionally biased region" description="Low complexity" evidence="7">
    <location>
        <begin position="477"/>
        <end position="489"/>
    </location>
</feature>
<dbReference type="Pfam" id="PF01391">
    <property type="entry name" value="Collagen"/>
    <property type="match status" value="3"/>
</dbReference>
<feature type="region of interest" description="Disordered" evidence="7">
    <location>
        <begin position="414"/>
        <end position="622"/>
    </location>
</feature>
<feature type="compositionally biased region" description="Low complexity" evidence="7">
    <location>
        <begin position="878"/>
        <end position="895"/>
    </location>
</feature>
<dbReference type="PANTHER" id="PTHR24023:SF1112">
    <property type="entry name" value="COL_CUTICLE_N DOMAIN-CONTAINING PROTEIN-RELATED"/>
    <property type="match status" value="1"/>
</dbReference>
<evidence type="ECO:0000256" key="7">
    <source>
        <dbReference type="SAM" id="MobiDB-lite"/>
    </source>
</evidence>
<dbReference type="GO" id="GO:0005615">
    <property type="term" value="C:extracellular space"/>
    <property type="evidence" value="ECO:0007669"/>
    <property type="project" value="TreeGrafter"/>
</dbReference>
<reference evidence="9" key="1">
    <citation type="submission" date="2018-07" db="EMBL/GenBank/DDBJ databases">
        <title>Comparative genomics of catfishes provides insights into carnivory and benthic adaptation.</title>
        <authorList>
            <person name="Zhang Y."/>
            <person name="Wang D."/>
            <person name="Peng Z."/>
            <person name="Zheng S."/>
            <person name="Shao F."/>
            <person name="Tao W."/>
        </authorList>
    </citation>
    <scope>NUCLEOTIDE SEQUENCE</scope>
    <source>
        <strain evidence="9">Chongqing</strain>
    </source>
</reference>
<comment type="caution">
    <text evidence="9">The sequence shown here is derived from an EMBL/GenBank/DDBJ whole genome shotgun (WGS) entry which is preliminary data.</text>
</comment>
<feature type="compositionally biased region" description="Basic and acidic residues" evidence="7">
    <location>
        <begin position="734"/>
        <end position="748"/>
    </location>
</feature>
<dbReference type="SUPFAM" id="SSF49899">
    <property type="entry name" value="Concanavalin A-like lectins/glucanases"/>
    <property type="match status" value="1"/>
</dbReference>
<protein>
    <submittedName>
        <fullName evidence="9">Collagen alpha-1(XXVII) chain B isoform X2</fullName>
    </submittedName>
</protein>
<evidence type="ECO:0000313" key="10">
    <source>
        <dbReference type="Proteomes" id="UP001205998"/>
    </source>
</evidence>
<dbReference type="InterPro" id="IPR000885">
    <property type="entry name" value="Fib_collagen_C"/>
</dbReference>
<evidence type="ECO:0000256" key="6">
    <source>
        <dbReference type="ARBA" id="ARBA00023119"/>
    </source>
</evidence>
<keyword evidence="10" id="KW-1185">Reference proteome</keyword>